<evidence type="ECO:0000313" key="3">
    <source>
        <dbReference type="RefSeq" id="XP_022151329.1"/>
    </source>
</evidence>
<gene>
    <name evidence="3" type="primary">LOC111019291</name>
</gene>
<protein>
    <submittedName>
        <fullName evidence="3">Uncharacterized protein LOC111019291</fullName>
    </submittedName>
</protein>
<feature type="compositionally biased region" description="Basic residues" evidence="1">
    <location>
        <begin position="229"/>
        <end position="239"/>
    </location>
</feature>
<dbReference type="OrthoDB" id="1931687at2759"/>
<dbReference type="GeneID" id="111019291"/>
<evidence type="ECO:0000256" key="1">
    <source>
        <dbReference type="SAM" id="MobiDB-lite"/>
    </source>
</evidence>
<keyword evidence="2" id="KW-1185">Reference proteome</keyword>
<sequence>MEFGSNNLSSLAPPVFDGENYQAWTIRIQAYMEGCDYWEAIEQDYEIAPLPDNPTMHQIKTHKVRVTRKAKARACLYAAVSPTIFNRIMALKSAKEIWEFLKSEYEGDERTKGMTVLNLVREFERMQMKDSESIKEYSDKLIGIANKARALGTDLSDNRLVQKILVSVPERYEATIASLENTKDLSKLKVIEVVSALQAQEQRRLMRQEGSIEGALKARMQQGEGGREKKWKGKKGLVG</sequence>
<dbReference type="RefSeq" id="XP_022151329.1">
    <property type="nucleotide sequence ID" value="XM_022295637.1"/>
</dbReference>
<dbReference type="AlphaFoldDB" id="A0A6J1DCR7"/>
<accession>A0A6J1DCR7</accession>
<reference evidence="3" key="1">
    <citation type="submission" date="2025-08" db="UniProtKB">
        <authorList>
            <consortium name="RefSeq"/>
        </authorList>
    </citation>
    <scope>IDENTIFICATION</scope>
    <source>
        <strain evidence="3">OHB3-1</strain>
    </source>
</reference>
<organism evidence="2 3">
    <name type="scientific">Momordica charantia</name>
    <name type="common">Bitter gourd</name>
    <name type="synonym">Balsam pear</name>
    <dbReference type="NCBI Taxonomy" id="3673"/>
    <lineage>
        <taxon>Eukaryota</taxon>
        <taxon>Viridiplantae</taxon>
        <taxon>Streptophyta</taxon>
        <taxon>Embryophyta</taxon>
        <taxon>Tracheophyta</taxon>
        <taxon>Spermatophyta</taxon>
        <taxon>Magnoliopsida</taxon>
        <taxon>eudicotyledons</taxon>
        <taxon>Gunneridae</taxon>
        <taxon>Pentapetalae</taxon>
        <taxon>rosids</taxon>
        <taxon>fabids</taxon>
        <taxon>Cucurbitales</taxon>
        <taxon>Cucurbitaceae</taxon>
        <taxon>Momordiceae</taxon>
        <taxon>Momordica</taxon>
    </lineage>
</organism>
<dbReference type="Pfam" id="PF14223">
    <property type="entry name" value="Retrotran_gag_2"/>
    <property type="match status" value="1"/>
</dbReference>
<evidence type="ECO:0000313" key="2">
    <source>
        <dbReference type="Proteomes" id="UP000504603"/>
    </source>
</evidence>
<dbReference type="Proteomes" id="UP000504603">
    <property type="component" value="Unplaced"/>
</dbReference>
<dbReference type="PANTHER" id="PTHR35317:SF24">
    <property type="entry name" value="RETROVIRUS-RELATED POL POLYPROTEIN FROM TRANSPOSON TNT 1-94"/>
    <property type="match status" value="1"/>
</dbReference>
<dbReference type="KEGG" id="mcha:111019291"/>
<name>A0A6J1DCR7_MOMCH</name>
<feature type="region of interest" description="Disordered" evidence="1">
    <location>
        <begin position="218"/>
        <end position="239"/>
    </location>
</feature>
<dbReference type="PANTHER" id="PTHR35317">
    <property type="entry name" value="OS04G0629600 PROTEIN"/>
    <property type="match status" value="1"/>
</dbReference>
<proteinExistence type="predicted"/>